<evidence type="ECO:0000256" key="4">
    <source>
        <dbReference type="ARBA" id="ARBA00022553"/>
    </source>
</evidence>
<dbReference type="GO" id="GO:0006412">
    <property type="term" value="P:translation"/>
    <property type="evidence" value="ECO:0007669"/>
    <property type="project" value="InterPro"/>
</dbReference>
<accession>A0A444UP69</accession>
<proteinExistence type="predicted"/>
<evidence type="ECO:0000256" key="20">
    <source>
        <dbReference type="ARBA" id="ARBA00049251"/>
    </source>
</evidence>
<dbReference type="GO" id="GO:0005777">
    <property type="term" value="C:peroxisome"/>
    <property type="evidence" value="ECO:0007669"/>
    <property type="project" value="UniProtKB-SubCell"/>
</dbReference>
<evidence type="ECO:0000256" key="14">
    <source>
        <dbReference type="ARBA" id="ARBA00038622"/>
    </source>
</evidence>
<dbReference type="SUPFAM" id="SSF57829">
    <property type="entry name" value="Zn-binding ribosomal proteins"/>
    <property type="match status" value="1"/>
</dbReference>
<evidence type="ECO:0000256" key="17">
    <source>
        <dbReference type="ARBA" id="ARBA00047570"/>
    </source>
</evidence>
<dbReference type="SUPFAM" id="SSF51735">
    <property type="entry name" value="NAD(P)-binding Rossmann-fold domains"/>
    <property type="match status" value="1"/>
</dbReference>
<comment type="subcellular location">
    <subcellularLocation>
        <location evidence="1">Peroxisome</location>
    </subcellularLocation>
</comment>
<comment type="catalytic activity">
    <reaction evidence="18">
        <text>(2E)-tetradecenoyl-CoA + NADPH + H(+) = tetradecanoyl-CoA + NADP(+)</text>
        <dbReference type="Rhea" id="RHEA:44968"/>
        <dbReference type="ChEBI" id="CHEBI:15378"/>
        <dbReference type="ChEBI" id="CHEBI:57385"/>
        <dbReference type="ChEBI" id="CHEBI:57783"/>
        <dbReference type="ChEBI" id="CHEBI:58349"/>
        <dbReference type="ChEBI" id="CHEBI:61405"/>
    </reaction>
    <physiologicalReaction direction="left-to-right" evidence="18">
        <dbReference type="Rhea" id="RHEA:44969"/>
    </physiologicalReaction>
</comment>
<dbReference type="GO" id="GO:0006633">
    <property type="term" value="P:fatty acid biosynthetic process"/>
    <property type="evidence" value="ECO:0007669"/>
    <property type="project" value="UniProtKB-KW"/>
</dbReference>
<evidence type="ECO:0000256" key="3">
    <source>
        <dbReference type="ARBA" id="ARBA00022516"/>
    </source>
</evidence>
<evidence type="ECO:0000256" key="6">
    <source>
        <dbReference type="ARBA" id="ARBA00022857"/>
    </source>
</evidence>
<evidence type="ECO:0000256" key="8">
    <source>
        <dbReference type="ARBA" id="ARBA00023002"/>
    </source>
</evidence>
<dbReference type="PANTHER" id="PTHR24317:SF7">
    <property type="entry name" value="PEROXISOMAL TRANS-2-ENOYL-COA REDUCTASE"/>
    <property type="match status" value="1"/>
</dbReference>
<dbReference type="PRINTS" id="PR00080">
    <property type="entry name" value="SDRFAMILY"/>
</dbReference>
<evidence type="ECO:0000256" key="11">
    <source>
        <dbReference type="ARBA" id="ARBA00023160"/>
    </source>
</evidence>
<organism evidence="23 24">
    <name type="scientific">Acipenser ruthenus</name>
    <name type="common">Sterlet sturgeon</name>
    <dbReference type="NCBI Taxonomy" id="7906"/>
    <lineage>
        <taxon>Eukaryota</taxon>
        <taxon>Metazoa</taxon>
        <taxon>Chordata</taxon>
        <taxon>Craniata</taxon>
        <taxon>Vertebrata</taxon>
        <taxon>Euteleostomi</taxon>
        <taxon>Actinopterygii</taxon>
        <taxon>Chondrostei</taxon>
        <taxon>Acipenseriformes</taxon>
        <taxon>Acipenseridae</taxon>
        <taxon>Acipenser</taxon>
    </lineage>
</organism>
<evidence type="ECO:0000256" key="21">
    <source>
        <dbReference type="ARBA" id="ARBA00049386"/>
    </source>
</evidence>
<evidence type="ECO:0000313" key="24">
    <source>
        <dbReference type="Proteomes" id="UP000289886"/>
    </source>
</evidence>
<dbReference type="Gene3D" id="3.40.50.720">
    <property type="entry name" value="NAD(P)-binding Rossmann-like Domain"/>
    <property type="match status" value="1"/>
</dbReference>
<keyword evidence="11" id="KW-0275">Fatty acid biosynthesis</keyword>
<keyword evidence="24" id="KW-1185">Reference proteome</keyword>
<dbReference type="GO" id="GO:0019166">
    <property type="term" value="F:trans-2-enoyl-CoA reductase (NADPH) activity"/>
    <property type="evidence" value="ECO:0007669"/>
    <property type="project" value="UniProtKB-EC"/>
</dbReference>
<dbReference type="Pfam" id="PF13561">
    <property type="entry name" value="adh_short_C2"/>
    <property type="match status" value="1"/>
</dbReference>
<evidence type="ECO:0000313" key="23">
    <source>
        <dbReference type="EMBL" id="RXM36959.1"/>
    </source>
</evidence>
<evidence type="ECO:0000256" key="9">
    <source>
        <dbReference type="ARBA" id="ARBA00023098"/>
    </source>
</evidence>
<keyword evidence="6" id="KW-0521">NADP</keyword>
<evidence type="ECO:0000256" key="18">
    <source>
        <dbReference type="ARBA" id="ARBA00048686"/>
    </source>
</evidence>
<comment type="catalytic activity">
    <reaction evidence="20">
        <text>a (2E)-enoyl-CoA + NADPH + H(+) = a 2,3-saturated acyl-CoA + NADP(+)</text>
        <dbReference type="Rhea" id="RHEA:33763"/>
        <dbReference type="ChEBI" id="CHEBI:15378"/>
        <dbReference type="ChEBI" id="CHEBI:57783"/>
        <dbReference type="ChEBI" id="CHEBI:58349"/>
        <dbReference type="ChEBI" id="CHEBI:58856"/>
        <dbReference type="ChEBI" id="CHEBI:65111"/>
        <dbReference type="EC" id="1.3.1.38"/>
    </reaction>
    <physiologicalReaction direction="left-to-right" evidence="20">
        <dbReference type="Rhea" id="RHEA:33764"/>
    </physiologicalReaction>
</comment>
<comment type="subunit">
    <text evidence="14">Interacts with PEX5, probably required to target it into peroxisomes.</text>
</comment>
<dbReference type="GO" id="GO:0003735">
    <property type="term" value="F:structural constituent of ribosome"/>
    <property type="evidence" value="ECO:0007669"/>
    <property type="project" value="InterPro"/>
</dbReference>
<dbReference type="GO" id="GO:0022625">
    <property type="term" value="C:cytosolic large ribosomal subunit"/>
    <property type="evidence" value="ECO:0007669"/>
    <property type="project" value="UniProtKB-ARBA"/>
</dbReference>
<evidence type="ECO:0000256" key="15">
    <source>
        <dbReference type="ARBA" id="ARBA00038849"/>
    </source>
</evidence>
<evidence type="ECO:0000256" key="10">
    <source>
        <dbReference type="ARBA" id="ARBA00023140"/>
    </source>
</evidence>
<dbReference type="InterPro" id="IPR011332">
    <property type="entry name" value="Ribosomal_zn-bd"/>
</dbReference>
<comment type="function">
    <text evidence="13">Participates in chain elongation of fatty acids. Catalyzes the reduction of trans-2-enoyl-CoAs of varying chain lengths from 6:1 to 16:1, having maximum activity with 10:1 CoA. Has no 2,4-dienoyl-CoA reductase activity.</text>
</comment>
<keyword evidence="12" id="KW-0687">Ribonucleoprotein</keyword>
<evidence type="ECO:0000256" key="12">
    <source>
        <dbReference type="ARBA" id="ARBA00023274"/>
    </source>
</evidence>
<dbReference type="EC" id="1.3.1.38" evidence="15"/>
<dbReference type="PANTHER" id="PTHR24317">
    <property type="entry name" value="PEROXISOMAL TRANS-2-ENOYL-COA REDUCTASE"/>
    <property type="match status" value="1"/>
</dbReference>
<evidence type="ECO:0000256" key="19">
    <source>
        <dbReference type="ARBA" id="ARBA00049108"/>
    </source>
</evidence>
<keyword evidence="8" id="KW-0560">Oxidoreductase</keyword>
<keyword evidence="9" id="KW-0443">Lipid metabolism</keyword>
<dbReference type="InterPro" id="IPR002347">
    <property type="entry name" value="SDR_fam"/>
</dbReference>
<dbReference type="InterPro" id="IPR011331">
    <property type="entry name" value="Ribosomal_eL37/eL43"/>
</dbReference>
<comment type="catalytic activity">
    <reaction evidence="17">
        <text>(2E)-dodecenoyl-CoA + NADPH + H(+) = dodecanoyl-CoA + NADP(+)</text>
        <dbReference type="Rhea" id="RHEA:44964"/>
        <dbReference type="ChEBI" id="CHEBI:15378"/>
        <dbReference type="ChEBI" id="CHEBI:57330"/>
        <dbReference type="ChEBI" id="CHEBI:57375"/>
        <dbReference type="ChEBI" id="CHEBI:57783"/>
        <dbReference type="ChEBI" id="CHEBI:58349"/>
    </reaction>
    <physiologicalReaction direction="left-to-right" evidence="17">
        <dbReference type="Rhea" id="RHEA:44965"/>
    </physiologicalReaction>
</comment>
<evidence type="ECO:0000256" key="13">
    <source>
        <dbReference type="ARBA" id="ARBA00037124"/>
    </source>
</evidence>
<dbReference type="GO" id="GO:0033306">
    <property type="term" value="P:phytol metabolic process"/>
    <property type="evidence" value="ECO:0007669"/>
    <property type="project" value="TreeGrafter"/>
</dbReference>
<dbReference type="InterPro" id="IPR036291">
    <property type="entry name" value="NAD(P)-bd_dom_sf"/>
</dbReference>
<dbReference type="Gene3D" id="2.20.25.30">
    <property type="match status" value="1"/>
</dbReference>
<protein>
    <recommendedName>
        <fullName evidence="16">Peroxisomal trans-2-enoyl-CoA reductase</fullName>
        <ecNumber evidence="15">1.3.1.38</ecNumber>
    </recommendedName>
</protein>
<keyword evidence="3" id="KW-0444">Lipid biosynthesis</keyword>
<gene>
    <name evidence="23" type="ORF">EOD39_11340</name>
</gene>
<dbReference type="AlphaFoldDB" id="A0A444UP69"/>
<evidence type="ECO:0000256" key="1">
    <source>
        <dbReference type="ARBA" id="ARBA00004275"/>
    </source>
</evidence>
<comment type="pathway">
    <text evidence="2">Lipid metabolism.</text>
</comment>
<dbReference type="EMBL" id="SCEB01214150">
    <property type="protein sequence ID" value="RXM36959.1"/>
    <property type="molecule type" value="Genomic_DNA"/>
</dbReference>
<dbReference type="Proteomes" id="UP000289886">
    <property type="component" value="Unassembled WGS sequence"/>
</dbReference>
<evidence type="ECO:0000256" key="22">
    <source>
        <dbReference type="ARBA" id="ARBA00049559"/>
    </source>
</evidence>
<evidence type="ECO:0000256" key="16">
    <source>
        <dbReference type="ARBA" id="ARBA00041063"/>
    </source>
</evidence>
<evidence type="ECO:0000256" key="7">
    <source>
        <dbReference type="ARBA" id="ARBA00022980"/>
    </source>
</evidence>
<keyword evidence="5" id="KW-0276">Fatty acid metabolism</keyword>
<comment type="catalytic activity">
    <reaction evidence="21">
        <text>(2E)-decenoyl-CoA + NADPH + H(+) = decanoyl-CoA + NADP(+)</text>
        <dbReference type="Rhea" id="RHEA:44960"/>
        <dbReference type="ChEBI" id="CHEBI:15378"/>
        <dbReference type="ChEBI" id="CHEBI:57783"/>
        <dbReference type="ChEBI" id="CHEBI:58349"/>
        <dbReference type="ChEBI" id="CHEBI:61406"/>
        <dbReference type="ChEBI" id="CHEBI:61430"/>
    </reaction>
    <physiologicalReaction direction="left-to-right" evidence="21">
        <dbReference type="Rhea" id="RHEA:44961"/>
    </physiologicalReaction>
</comment>
<evidence type="ECO:0000256" key="2">
    <source>
        <dbReference type="ARBA" id="ARBA00005189"/>
    </source>
</evidence>
<sequence length="304" mass="33207">MAKRTKKVGIVGKYGTRYGASLRKMVKKIEISQHAKYTCSFCGKVRSLVASTLELHGRVDFLINNGGGQFPSPAEYINAKGWNAVMDTNINGTFYCCREVYNAWMKEHGGAIVNIVADMWKGFPGMSHTGAARAAVDNLTKSLAIEWAASGVRVNAVAPGTIVSKTAVDNYKEVGTELFKKAIPHIPAKRLGVPEEIAPAVCFLLSPAASYISGETLKVDAAQSLYSSPWEVPEKRRHVVRISIRAAGSVDVNEPPLHKVILDKVQELLSKQIPMSGSTLHWLEKDGVIFHPQQEEQNTGNTCE</sequence>
<comment type="caution">
    <text evidence="23">The sequence shown here is derived from an EMBL/GenBank/DDBJ whole genome shotgun (WGS) entry which is preliminary data.</text>
</comment>
<evidence type="ECO:0000256" key="5">
    <source>
        <dbReference type="ARBA" id="ARBA00022832"/>
    </source>
</evidence>
<keyword evidence="7" id="KW-0689">Ribosomal protein</keyword>
<dbReference type="PRINTS" id="PR00081">
    <property type="entry name" value="GDHRDH"/>
</dbReference>
<comment type="catalytic activity">
    <reaction evidence="19">
        <text>(2E)-hexenoyl-CoA + NADPH + H(+) = hexanoyl-CoA + NADP(+)</text>
        <dbReference type="Rhea" id="RHEA:44956"/>
        <dbReference type="ChEBI" id="CHEBI:15378"/>
        <dbReference type="ChEBI" id="CHEBI:57783"/>
        <dbReference type="ChEBI" id="CHEBI:58349"/>
        <dbReference type="ChEBI" id="CHEBI:62077"/>
        <dbReference type="ChEBI" id="CHEBI:62620"/>
    </reaction>
    <physiologicalReaction direction="left-to-right" evidence="19">
        <dbReference type="Rhea" id="RHEA:44957"/>
    </physiologicalReaction>
</comment>
<name>A0A444UP69_ACIRT</name>
<reference evidence="23 24" key="1">
    <citation type="submission" date="2019-01" db="EMBL/GenBank/DDBJ databases">
        <title>Draft Genome and Complete Hox-Cluster Characterization of the Sterlet Sturgeon (Acipenser ruthenus).</title>
        <authorList>
            <person name="Wei Q."/>
        </authorList>
    </citation>
    <scope>NUCLEOTIDE SEQUENCE [LARGE SCALE GENOMIC DNA]</scope>
    <source>
        <strain evidence="23">WHYD16114868_AA</strain>
        <tissue evidence="23">Blood</tissue>
    </source>
</reference>
<keyword evidence="10" id="KW-0576">Peroxisome</keyword>
<comment type="catalytic activity">
    <reaction evidence="22">
        <text>(2E)-octenoyl-CoA + NADPH + H(+) = octanoyl-CoA + NADP(+)</text>
        <dbReference type="Rhea" id="RHEA:44952"/>
        <dbReference type="ChEBI" id="CHEBI:15378"/>
        <dbReference type="ChEBI" id="CHEBI:57386"/>
        <dbReference type="ChEBI" id="CHEBI:57783"/>
        <dbReference type="ChEBI" id="CHEBI:58349"/>
        <dbReference type="ChEBI" id="CHEBI:62242"/>
    </reaction>
    <physiologicalReaction direction="left-to-right" evidence="22">
        <dbReference type="Rhea" id="RHEA:44953"/>
    </physiologicalReaction>
</comment>
<keyword evidence="4" id="KW-0597">Phosphoprotein</keyword>
<dbReference type="InterPro" id="IPR052388">
    <property type="entry name" value="Peroxisomal_t2-enoyl-CoA_red"/>
</dbReference>